<accession>A0A7Z0CIQ4</accession>
<keyword evidence="16" id="KW-1185">Reference proteome</keyword>
<dbReference type="InterPro" id="IPR006206">
    <property type="entry name" value="Mevalonate/galactokinase"/>
</dbReference>
<keyword evidence="9" id="KW-0299">Galactose metabolism</keyword>
<evidence type="ECO:0000259" key="14">
    <source>
        <dbReference type="Pfam" id="PF10509"/>
    </source>
</evidence>
<dbReference type="InterPro" id="IPR014721">
    <property type="entry name" value="Ribsml_uS5_D2-typ_fold_subgr"/>
</dbReference>
<dbReference type="AlphaFoldDB" id="A0A7Z0CIQ4"/>
<evidence type="ECO:0000256" key="2">
    <source>
        <dbReference type="ARBA" id="ARBA00022490"/>
    </source>
</evidence>
<dbReference type="Pfam" id="PF10509">
    <property type="entry name" value="GalKase_gal_bdg"/>
    <property type="match status" value="1"/>
</dbReference>
<dbReference type="InterPro" id="IPR006204">
    <property type="entry name" value="GHMP_kinase_N_dom"/>
</dbReference>
<evidence type="ECO:0000256" key="6">
    <source>
        <dbReference type="ARBA" id="ARBA00022777"/>
    </source>
</evidence>
<comment type="similarity">
    <text evidence="1">Belongs to the GHMP kinase family. GalK subfamily.</text>
</comment>
<dbReference type="RefSeq" id="WP_062074815.1">
    <property type="nucleotide sequence ID" value="NZ_BBRC01000004.1"/>
</dbReference>
<dbReference type="PRINTS" id="PR00959">
    <property type="entry name" value="MEVGALKINASE"/>
</dbReference>
<dbReference type="GO" id="GO:0005524">
    <property type="term" value="F:ATP binding"/>
    <property type="evidence" value="ECO:0007669"/>
    <property type="project" value="UniProtKB-UniRule"/>
</dbReference>
<evidence type="ECO:0000256" key="10">
    <source>
        <dbReference type="ARBA" id="ARBA00023277"/>
    </source>
</evidence>
<keyword evidence="10" id="KW-0119">Carbohydrate metabolism</keyword>
<evidence type="ECO:0000256" key="4">
    <source>
        <dbReference type="ARBA" id="ARBA00022723"/>
    </source>
</evidence>
<feature type="domain" description="Galactokinase N-terminal" evidence="14">
    <location>
        <begin position="6"/>
        <end position="54"/>
    </location>
</feature>
<keyword evidence="6 15" id="KW-0418">Kinase</keyword>
<dbReference type="NCBIfam" id="TIGR00131">
    <property type="entry name" value="gal_kin"/>
    <property type="match status" value="1"/>
</dbReference>
<evidence type="ECO:0000256" key="1">
    <source>
        <dbReference type="ARBA" id="ARBA00006566"/>
    </source>
</evidence>
<keyword evidence="3 15" id="KW-0808">Transferase</keyword>
<dbReference type="InterPro" id="IPR013750">
    <property type="entry name" value="GHMP_kinase_C_dom"/>
</dbReference>
<dbReference type="InterPro" id="IPR019539">
    <property type="entry name" value="GalKase_N"/>
</dbReference>
<name>A0A7Z0CIQ4_9MICO</name>
<dbReference type="SUPFAM" id="SSF54211">
    <property type="entry name" value="Ribosomal protein S5 domain 2-like"/>
    <property type="match status" value="1"/>
</dbReference>
<dbReference type="FunFam" id="3.30.70.890:FF:000001">
    <property type="entry name" value="Galactokinase"/>
    <property type="match status" value="1"/>
</dbReference>
<dbReference type="Gene3D" id="3.30.230.10">
    <property type="match status" value="1"/>
</dbReference>
<proteinExistence type="inferred from homology"/>
<keyword evidence="7" id="KW-0067">ATP-binding</keyword>
<dbReference type="Pfam" id="PF00288">
    <property type="entry name" value="GHMP_kinases_N"/>
    <property type="match status" value="1"/>
</dbReference>
<dbReference type="FunFam" id="3.30.230.10:FF:000017">
    <property type="entry name" value="Galactokinase"/>
    <property type="match status" value="1"/>
</dbReference>
<comment type="caution">
    <text evidence="15">The sequence shown here is derived from an EMBL/GenBank/DDBJ whole genome shotgun (WGS) entry which is preliminary data.</text>
</comment>
<evidence type="ECO:0000256" key="8">
    <source>
        <dbReference type="ARBA" id="ARBA00022842"/>
    </source>
</evidence>
<reference evidence="15 16" key="1">
    <citation type="submission" date="2020-07" db="EMBL/GenBank/DDBJ databases">
        <title>Sequencing the genomes of 1000 actinobacteria strains.</title>
        <authorList>
            <person name="Klenk H.-P."/>
        </authorList>
    </citation>
    <scope>NUCLEOTIDE SEQUENCE [LARGE SCALE GENOMIC DNA]</scope>
    <source>
        <strain evidence="15 16">DSM 19970</strain>
    </source>
</reference>
<dbReference type="GO" id="GO:0046872">
    <property type="term" value="F:metal ion binding"/>
    <property type="evidence" value="ECO:0007669"/>
    <property type="project" value="UniProtKB-KW"/>
</dbReference>
<evidence type="ECO:0000313" key="15">
    <source>
        <dbReference type="EMBL" id="NYI40198.1"/>
    </source>
</evidence>
<dbReference type="PANTHER" id="PTHR10457:SF7">
    <property type="entry name" value="GALACTOKINASE-RELATED"/>
    <property type="match status" value="1"/>
</dbReference>
<dbReference type="Proteomes" id="UP000547973">
    <property type="component" value="Unassembled WGS sequence"/>
</dbReference>
<protein>
    <recommendedName>
        <fullName evidence="11">Galactokinase</fullName>
        <ecNumber evidence="11">2.7.1.6</ecNumber>
    </recommendedName>
</protein>
<keyword evidence="2" id="KW-0963">Cytoplasm</keyword>
<organism evidence="15 16">
    <name type="scientific">Demequina lutea</name>
    <dbReference type="NCBI Taxonomy" id="431489"/>
    <lineage>
        <taxon>Bacteria</taxon>
        <taxon>Bacillati</taxon>
        <taxon>Actinomycetota</taxon>
        <taxon>Actinomycetes</taxon>
        <taxon>Micrococcales</taxon>
        <taxon>Demequinaceae</taxon>
        <taxon>Demequina</taxon>
    </lineage>
</organism>
<feature type="domain" description="GHMP kinase C-terminal" evidence="13">
    <location>
        <begin position="292"/>
        <end position="361"/>
    </location>
</feature>
<evidence type="ECO:0000256" key="7">
    <source>
        <dbReference type="ARBA" id="ARBA00022840"/>
    </source>
</evidence>
<evidence type="ECO:0000259" key="13">
    <source>
        <dbReference type="Pfam" id="PF08544"/>
    </source>
</evidence>
<dbReference type="PIRSF" id="PIRSF000530">
    <property type="entry name" value="Galactokinase"/>
    <property type="match status" value="1"/>
</dbReference>
<dbReference type="InterPro" id="IPR006203">
    <property type="entry name" value="GHMP_knse_ATP-bd_CS"/>
</dbReference>
<dbReference type="EMBL" id="JACBZO010000001">
    <property type="protein sequence ID" value="NYI40198.1"/>
    <property type="molecule type" value="Genomic_DNA"/>
</dbReference>
<dbReference type="Gene3D" id="3.30.70.890">
    <property type="entry name" value="GHMP kinase, C-terminal domain"/>
    <property type="match status" value="1"/>
</dbReference>
<feature type="domain" description="GHMP kinase N-terminal" evidence="12">
    <location>
        <begin position="93"/>
        <end position="182"/>
    </location>
</feature>
<evidence type="ECO:0000256" key="5">
    <source>
        <dbReference type="ARBA" id="ARBA00022741"/>
    </source>
</evidence>
<dbReference type="EC" id="2.7.1.6" evidence="11"/>
<dbReference type="GO" id="GO:0005829">
    <property type="term" value="C:cytosol"/>
    <property type="evidence" value="ECO:0007669"/>
    <property type="project" value="TreeGrafter"/>
</dbReference>
<keyword evidence="5" id="KW-0547">Nucleotide-binding</keyword>
<evidence type="ECO:0000256" key="11">
    <source>
        <dbReference type="NCBIfam" id="TIGR00131"/>
    </source>
</evidence>
<dbReference type="PROSITE" id="PS00627">
    <property type="entry name" value="GHMP_KINASES_ATP"/>
    <property type="match status" value="1"/>
</dbReference>
<dbReference type="PRINTS" id="PR00473">
    <property type="entry name" value="GALCTOKINASE"/>
</dbReference>
<dbReference type="Pfam" id="PF08544">
    <property type="entry name" value="GHMP_kinases_C"/>
    <property type="match status" value="1"/>
</dbReference>
<evidence type="ECO:0000256" key="3">
    <source>
        <dbReference type="ARBA" id="ARBA00022679"/>
    </source>
</evidence>
<dbReference type="PANTHER" id="PTHR10457">
    <property type="entry name" value="MEVALONATE KINASE/GALACTOKINASE"/>
    <property type="match status" value="1"/>
</dbReference>
<sequence>MTTSVEAHAAAFGSYPDGTWSAPGRVNLVGEHTDYNDGLVLPFAIDRRTECAVKVTDDGSIRVASTHSPEVVCVKVASLTPDGLDGWSAYPLGVAWALREVAVSKGLADRLLGCDLAIASDVPIGAGLSSSAAIECAVAVALNELWGLGLEPMELVLACQRAENVAVGAPTGIMDQTASLFGVEDHAVLLDCQSREVQTVELGLAAAGLSIMVMDSKVEHAHATGGYKERRADCERGATELGVATLRALSPADLPRAKAVLSDRVFRRVRHVVTENERVLDTVRALGTLGPTAIGDLMLGSHASMRDDFEISVPEIDVAVDVAVEAGALGARLTGGGFGGASIALVPTAKWDDIAAAVTEALDSRSMQAPHIFGVRPSDGARHDEQG</sequence>
<dbReference type="OrthoDB" id="250531at2"/>
<dbReference type="InterPro" id="IPR020568">
    <property type="entry name" value="Ribosomal_Su5_D2-typ_SF"/>
</dbReference>
<dbReference type="InterPro" id="IPR000705">
    <property type="entry name" value="Galactokinase"/>
</dbReference>
<evidence type="ECO:0000259" key="12">
    <source>
        <dbReference type="Pfam" id="PF00288"/>
    </source>
</evidence>
<dbReference type="InterPro" id="IPR036554">
    <property type="entry name" value="GHMP_kinase_C_sf"/>
</dbReference>
<keyword evidence="4" id="KW-0479">Metal-binding</keyword>
<evidence type="ECO:0000313" key="16">
    <source>
        <dbReference type="Proteomes" id="UP000547973"/>
    </source>
</evidence>
<dbReference type="GO" id="GO:0006012">
    <property type="term" value="P:galactose metabolic process"/>
    <property type="evidence" value="ECO:0007669"/>
    <property type="project" value="UniProtKB-UniRule"/>
</dbReference>
<dbReference type="SUPFAM" id="SSF55060">
    <property type="entry name" value="GHMP Kinase, C-terminal domain"/>
    <property type="match status" value="1"/>
</dbReference>
<gene>
    <name evidence="15" type="ORF">BKA03_000317</name>
</gene>
<dbReference type="GO" id="GO:0004335">
    <property type="term" value="F:galactokinase activity"/>
    <property type="evidence" value="ECO:0007669"/>
    <property type="project" value="UniProtKB-UniRule"/>
</dbReference>
<evidence type="ECO:0000256" key="9">
    <source>
        <dbReference type="ARBA" id="ARBA00023144"/>
    </source>
</evidence>
<keyword evidence="8" id="KW-0460">Magnesium</keyword>